<dbReference type="RefSeq" id="WP_024566034.1">
    <property type="nucleotide sequence ID" value="NZ_CP007547.1"/>
</dbReference>
<evidence type="ECO:0000313" key="2">
    <source>
        <dbReference type="EMBL" id="AIL45357.1"/>
    </source>
</evidence>
<accession>A0A077ECY8</accession>
<organism evidence="2 3">
    <name type="scientific">Elizabethkingia anophelis NUHP1</name>
    <dbReference type="NCBI Taxonomy" id="1338011"/>
    <lineage>
        <taxon>Bacteria</taxon>
        <taxon>Pseudomonadati</taxon>
        <taxon>Bacteroidota</taxon>
        <taxon>Flavobacteriia</taxon>
        <taxon>Flavobacteriales</taxon>
        <taxon>Weeksellaceae</taxon>
        <taxon>Elizabethkingia</taxon>
    </lineage>
</organism>
<proteinExistence type="predicted"/>
<sequence>MSHFPYQFFEEYVFRTPVLSYKKIQKKFNEEVVSNRELEEICKDPVFLEAIYLASPDFYERTIEWLSGKNISIKQYEKLKNTLLKYYTRMGMRCTPFGLFSMVGIGMFGNNKRESLSLELNRIKELQKEISLNYVRDTKLDMHFLIALSRHFLKIPEIRDNLLFYPNNSIYKIGNKIRYIEYEYNKGKKNFTISSAPLSEELQMILEASKEGKSIEFLTKPLVNSEITEHDAREYIQELIENQLLISEIEPNVSGRDFLDTLISTFRRIEIKEEMLTLLSIKLELEKLDQQFGNKISMYSKVEELIEKFKIEYEKQYLFQTDLYNSSEYILPLYWKKELRKGISFLNKIVLLQKDNDFEKFKKAFRERFEDQEVSLLYALDIELGIGYKQNVHIKGMHPYIEDLDIPSNFNHNFKISDIHKVLIDKLQESLLENQLVIELADEDFKDFSESWNDLPDTLSFIGEIVSTDKGEQLLLNGSHGSSAANLLGRFCSEKSKVHTLAKAITKVEEDLNSEYILAEIIHLPDDRVGNIIRRPILRQYEMPYLAQSIIAPEQKVDIEDLYISLKNERIILRSKKLNKEIKPYLTNAHNYYTNTLPVYHFLSDFQSQNLRIELHFDWGDLQHFYNFFPRIEYKKIILSKARWKISEKEIIRFDILENNEDDREQMLSKFKIWRDKRCIPQWIQWAQADNKLTLNLQNYDMVKIFIDIIKKQKSIIVEEFLCNENDDFIRQFIFPMYKTGKRSNNIL</sequence>
<reference evidence="2" key="2">
    <citation type="journal article" date="2015" name="Genome Biol. Evol.">
        <title>Complete Genome Sequence and Transcriptomic Analysis of the Novel Pathogen Elizabethkingia anophelis in Response to Oxidative Stress.</title>
        <authorList>
            <person name="Li Y."/>
            <person name="Liu Y."/>
            <person name="Chew S.C."/>
            <person name="Tay M."/>
            <person name="Salido M.M."/>
            <person name="Teo J."/>
            <person name="Lauro F.M."/>
            <person name="Givskov M."/>
            <person name="Yang L."/>
        </authorList>
    </citation>
    <scope>NUCLEOTIDE SEQUENCE</scope>
    <source>
        <strain evidence="2">NUHP1</strain>
    </source>
</reference>
<feature type="domain" description="Lantibiotic dehydratase N-terminal" evidence="1">
    <location>
        <begin position="44"/>
        <end position="704"/>
    </location>
</feature>
<dbReference type="HOGENOM" id="CLU_010573_1_0_10"/>
<dbReference type="STRING" id="1338011.BD94_1582"/>
<protein>
    <submittedName>
        <fullName evidence="2">Lanthionine biosynthesis protein LanB</fullName>
    </submittedName>
</protein>
<reference evidence="2" key="1">
    <citation type="journal article" date="2013" name="Lancet">
        <title>First case of E anophelis outbreak in an intensive-care unit.</title>
        <authorList>
            <person name="Teo J."/>
            <person name="Tan S.Y."/>
            <person name="Tay M."/>
            <person name="Ding Y."/>
            <person name="Kjelleberg S."/>
            <person name="Givskov M."/>
            <person name="Lin R.T."/>
            <person name="Yang L."/>
        </authorList>
    </citation>
    <scope>NUCLEOTIDE SEQUENCE [LARGE SCALE GENOMIC DNA]</scope>
    <source>
        <strain evidence="2">NUHP1</strain>
    </source>
</reference>
<evidence type="ECO:0000313" key="3">
    <source>
        <dbReference type="Proteomes" id="UP000028933"/>
    </source>
</evidence>
<evidence type="ECO:0000259" key="1">
    <source>
        <dbReference type="Pfam" id="PF04738"/>
    </source>
</evidence>
<dbReference type="KEGG" id="eao:BD94_1582"/>
<dbReference type="InterPro" id="IPR006827">
    <property type="entry name" value="Lant_deHydtase_N"/>
</dbReference>
<name>A0A077ECY8_9FLAO</name>
<dbReference type="eggNOG" id="ENOG502Z81U">
    <property type="taxonomic scope" value="Bacteria"/>
</dbReference>
<dbReference type="Pfam" id="PF04738">
    <property type="entry name" value="Lant_dehydr_N"/>
    <property type="match status" value="1"/>
</dbReference>
<gene>
    <name evidence="2" type="ORF">BD94_1582</name>
</gene>
<dbReference type="AlphaFoldDB" id="A0A077ECY8"/>
<dbReference type="EMBL" id="CP007547">
    <property type="protein sequence ID" value="AIL45357.1"/>
    <property type="molecule type" value="Genomic_DNA"/>
</dbReference>
<dbReference type="Proteomes" id="UP000028933">
    <property type="component" value="Chromosome"/>
</dbReference>